<gene>
    <name evidence="2" type="ORF">ACFYY5_26165</name>
</gene>
<feature type="domain" description="DUF6968" evidence="1">
    <location>
        <begin position="27"/>
        <end position="110"/>
    </location>
</feature>
<sequence>MDLDQRQVVMNREQELSMSAWDHLVIAQRELRRSGAPILVSIGLPYKEGPRTWAVAFRIEGIEEEPLEETVRGADSAEALISALRTIAAVIDSWNADHSITWNGRTDLGFSP</sequence>
<proteinExistence type="predicted"/>
<accession>A0ABW6TJP2</accession>
<keyword evidence="3" id="KW-1185">Reference proteome</keyword>
<organism evidence="2 3">
    <name type="scientific">Nocardia elegans</name>
    <dbReference type="NCBI Taxonomy" id="300029"/>
    <lineage>
        <taxon>Bacteria</taxon>
        <taxon>Bacillati</taxon>
        <taxon>Actinomycetota</taxon>
        <taxon>Actinomycetes</taxon>
        <taxon>Mycobacteriales</taxon>
        <taxon>Nocardiaceae</taxon>
        <taxon>Nocardia</taxon>
    </lineage>
</organism>
<evidence type="ECO:0000313" key="3">
    <source>
        <dbReference type="Proteomes" id="UP001602089"/>
    </source>
</evidence>
<reference evidence="2 3" key="1">
    <citation type="submission" date="2024-10" db="EMBL/GenBank/DDBJ databases">
        <title>The Natural Products Discovery Center: Release of the First 8490 Sequenced Strains for Exploring Actinobacteria Biosynthetic Diversity.</title>
        <authorList>
            <person name="Kalkreuter E."/>
            <person name="Kautsar S.A."/>
            <person name="Yang D."/>
            <person name="Bader C.D."/>
            <person name="Teijaro C.N."/>
            <person name="Fluegel L."/>
            <person name="Davis C.M."/>
            <person name="Simpson J.R."/>
            <person name="Lauterbach L."/>
            <person name="Steele A.D."/>
            <person name="Gui C."/>
            <person name="Meng S."/>
            <person name="Li G."/>
            <person name="Viehrig K."/>
            <person name="Ye F."/>
            <person name="Su P."/>
            <person name="Kiefer A.F."/>
            <person name="Nichols A."/>
            <person name="Cepeda A.J."/>
            <person name="Yan W."/>
            <person name="Fan B."/>
            <person name="Jiang Y."/>
            <person name="Adhikari A."/>
            <person name="Zheng C.-J."/>
            <person name="Schuster L."/>
            <person name="Cowan T.M."/>
            <person name="Smanski M.J."/>
            <person name="Chevrette M.G."/>
            <person name="De Carvalho L.P.S."/>
            <person name="Shen B."/>
        </authorList>
    </citation>
    <scope>NUCLEOTIDE SEQUENCE [LARGE SCALE GENOMIC DNA]</scope>
    <source>
        <strain evidence="2 3">NPDC001867</strain>
    </source>
</reference>
<evidence type="ECO:0000313" key="2">
    <source>
        <dbReference type="EMBL" id="MFF4026339.1"/>
    </source>
</evidence>
<dbReference type="EMBL" id="JBIATK010000010">
    <property type="protein sequence ID" value="MFF4026339.1"/>
    <property type="molecule type" value="Genomic_DNA"/>
</dbReference>
<name>A0ABW6TJP2_9NOCA</name>
<dbReference type="Proteomes" id="UP001602089">
    <property type="component" value="Unassembled WGS sequence"/>
</dbReference>
<dbReference type="RefSeq" id="WP_387131523.1">
    <property type="nucleotide sequence ID" value="NZ_JBIATK010000010.1"/>
</dbReference>
<evidence type="ECO:0000259" key="1">
    <source>
        <dbReference type="Pfam" id="PF22302"/>
    </source>
</evidence>
<protein>
    <submittedName>
        <fullName evidence="2">DUF6968 family protein</fullName>
    </submittedName>
</protein>
<dbReference type="InterPro" id="IPR054241">
    <property type="entry name" value="DUF6968"/>
</dbReference>
<comment type="caution">
    <text evidence="2">The sequence shown here is derived from an EMBL/GenBank/DDBJ whole genome shotgun (WGS) entry which is preliminary data.</text>
</comment>
<dbReference type="Pfam" id="PF22302">
    <property type="entry name" value="DUF6968"/>
    <property type="match status" value="1"/>
</dbReference>